<dbReference type="Proteomes" id="UP000234882">
    <property type="component" value="Chromosome"/>
</dbReference>
<evidence type="ECO:0000256" key="5">
    <source>
        <dbReference type="ARBA" id="ARBA00022679"/>
    </source>
</evidence>
<feature type="domain" description="N-acetyltransferase" evidence="9">
    <location>
        <begin position="8"/>
        <end position="160"/>
    </location>
</feature>
<dbReference type="EC" id="2.3.1.178" evidence="3 8"/>
<dbReference type="GO" id="GO:0033816">
    <property type="term" value="F:diaminobutyrate acetyltransferase activity"/>
    <property type="evidence" value="ECO:0007669"/>
    <property type="project" value="UniProtKB-EC"/>
</dbReference>
<dbReference type="UniPathway" id="UPA00067">
    <property type="reaction ID" value="UER00122"/>
</dbReference>
<dbReference type="Pfam" id="PF00583">
    <property type="entry name" value="Acetyltransf_1"/>
    <property type="match status" value="1"/>
</dbReference>
<dbReference type="AlphaFoldDB" id="A0A2K9MJA7"/>
<evidence type="ECO:0000256" key="2">
    <source>
        <dbReference type="ARBA" id="ARBA00010712"/>
    </source>
</evidence>
<dbReference type="SUPFAM" id="SSF55729">
    <property type="entry name" value="Acyl-CoA N-acyltransferases (Nat)"/>
    <property type="match status" value="1"/>
</dbReference>
<evidence type="ECO:0000256" key="3">
    <source>
        <dbReference type="ARBA" id="ARBA00012355"/>
    </source>
</evidence>
<dbReference type="KEGG" id="paru:CYR75_13855"/>
<dbReference type="InterPro" id="IPR000182">
    <property type="entry name" value="GNAT_dom"/>
</dbReference>
<sequence>MHTPPDRTSFRKPRASDGSDIWALVRACKPLDENSMYCNLLQCDHFADSCIIAERDGRPVGWISGYLRPGAPDTLFVWQVAVHPDARGLGLGSRMLDALLARDEMKPVRQLQTTITRDNAPSWALFRSLAARHGSELSETPYFTQDRHFAGAAPTEHMVTIPLGAAMARVA</sequence>
<evidence type="ECO:0000256" key="4">
    <source>
        <dbReference type="ARBA" id="ARBA00017935"/>
    </source>
</evidence>
<proteinExistence type="inferred from homology"/>
<dbReference type="EMBL" id="CP025583">
    <property type="protein sequence ID" value="AUM75721.1"/>
    <property type="molecule type" value="Genomic_DNA"/>
</dbReference>
<reference evidence="11" key="1">
    <citation type="submission" date="2017-12" db="EMBL/GenBank/DDBJ databases">
        <title>Genomic analysis of Paracoccus sp. CBA4604.</title>
        <authorList>
            <person name="Roh S.W."/>
            <person name="Kim J.Y."/>
            <person name="Kim J.S."/>
        </authorList>
    </citation>
    <scope>NUCLEOTIDE SEQUENCE [LARGE SCALE GENOMIC DNA]</scope>
    <source>
        <strain evidence="11">CBA4604</strain>
    </source>
</reference>
<comment type="function">
    <text evidence="8">Catalyzes the acetylation of L-2,4-diaminobutyrate (DABA) to gamma-N-acetyl-alpha,gamma-diaminobutyric acid (ADABA) with acetyl coenzyme A.</text>
</comment>
<accession>A0A2K9MJA7</accession>
<dbReference type="NCBIfam" id="TIGR02406">
    <property type="entry name" value="ectoine_EctA"/>
    <property type="match status" value="1"/>
</dbReference>
<comment type="similarity">
    <text evidence="2 8">Belongs to the acetyltransferase family. EctA subfamily.</text>
</comment>
<dbReference type="InterPro" id="IPR012772">
    <property type="entry name" value="Ectoine_EctA"/>
</dbReference>
<evidence type="ECO:0000256" key="8">
    <source>
        <dbReference type="RuleBase" id="RU365045"/>
    </source>
</evidence>
<name>A0A2K9MJA7_9RHOB</name>
<gene>
    <name evidence="8 10" type="primary">ectA</name>
    <name evidence="10" type="ORF">CYR75_13855</name>
</gene>
<evidence type="ECO:0000259" key="9">
    <source>
        <dbReference type="PROSITE" id="PS51186"/>
    </source>
</evidence>
<protein>
    <recommendedName>
        <fullName evidence="4 8">L-2,4-diaminobutyric acid acetyltransferase</fullName>
        <shortName evidence="8">DABA acetyltransferase</shortName>
        <ecNumber evidence="3 8">2.3.1.178</ecNumber>
    </recommendedName>
</protein>
<dbReference type="InterPro" id="IPR016181">
    <property type="entry name" value="Acyl_CoA_acyltransferase"/>
</dbReference>
<evidence type="ECO:0000256" key="1">
    <source>
        <dbReference type="ARBA" id="ARBA00004978"/>
    </source>
</evidence>
<comment type="catalytic activity">
    <reaction evidence="7 8">
        <text>L-2,4-diaminobutanoate + acetyl-CoA = (2S)-4-acetamido-2-aminobutanoate + CoA + H(+)</text>
        <dbReference type="Rhea" id="RHEA:16901"/>
        <dbReference type="ChEBI" id="CHEBI:15378"/>
        <dbReference type="ChEBI" id="CHEBI:57287"/>
        <dbReference type="ChEBI" id="CHEBI:57288"/>
        <dbReference type="ChEBI" id="CHEBI:58761"/>
        <dbReference type="ChEBI" id="CHEBI:58929"/>
        <dbReference type="EC" id="2.3.1.178"/>
    </reaction>
</comment>
<evidence type="ECO:0000256" key="7">
    <source>
        <dbReference type="ARBA" id="ARBA00048924"/>
    </source>
</evidence>
<dbReference type="GO" id="GO:0019491">
    <property type="term" value="P:ectoine biosynthetic process"/>
    <property type="evidence" value="ECO:0007669"/>
    <property type="project" value="UniProtKB-UniPathway"/>
</dbReference>
<dbReference type="OrthoDB" id="2436196at2"/>
<keyword evidence="11" id="KW-1185">Reference proteome</keyword>
<organism evidence="10 11">
    <name type="scientific">Paracoccus jeotgali</name>
    <dbReference type="NCBI Taxonomy" id="2065379"/>
    <lineage>
        <taxon>Bacteria</taxon>
        <taxon>Pseudomonadati</taxon>
        <taxon>Pseudomonadota</taxon>
        <taxon>Alphaproteobacteria</taxon>
        <taxon>Rhodobacterales</taxon>
        <taxon>Paracoccaceae</taxon>
        <taxon>Paracoccus</taxon>
    </lineage>
</organism>
<dbReference type="PROSITE" id="PS51186">
    <property type="entry name" value="GNAT"/>
    <property type="match status" value="1"/>
</dbReference>
<evidence type="ECO:0000256" key="6">
    <source>
        <dbReference type="ARBA" id="ARBA00023315"/>
    </source>
</evidence>
<evidence type="ECO:0000313" key="10">
    <source>
        <dbReference type="EMBL" id="AUM75721.1"/>
    </source>
</evidence>
<dbReference type="PANTHER" id="PTHR43072">
    <property type="entry name" value="N-ACETYLTRANSFERASE"/>
    <property type="match status" value="1"/>
</dbReference>
<evidence type="ECO:0000313" key="11">
    <source>
        <dbReference type="Proteomes" id="UP000234882"/>
    </source>
</evidence>
<dbReference type="CDD" id="cd04301">
    <property type="entry name" value="NAT_SF"/>
    <property type="match status" value="1"/>
</dbReference>
<dbReference type="Gene3D" id="3.40.630.30">
    <property type="match status" value="1"/>
</dbReference>
<comment type="pathway">
    <text evidence="1 8">Amine and polyamine biosynthesis; ectoine biosynthesis; L-ectoine from L-aspartate 4-semialdehyde: step 2/3.</text>
</comment>
<keyword evidence="6 8" id="KW-0012">Acyltransferase</keyword>
<keyword evidence="5 8" id="KW-0808">Transferase</keyword>